<dbReference type="Proteomes" id="UP000005632">
    <property type="component" value="Chromosome"/>
</dbReference>
<gene>
    <name evidence="3" type="ordered locus">SpiGrapes_2164</name>
</gene>
<keyword evidence="1" id="KW-0472">Membrane</keyword>
<dbReference type="InterPro" id="IPR019606">
    <property type="entry name" value="GerMN"/>
</dbReference>
<dbReference type="SMART" id="SM00909">
    <property type="entry name" value="Germane"/>
    <property type="match status" value="1"/>
</dbReference>
<name>G8QRL8_SPHPG</name>
<evidence type="ECO:0000256" key="1">
    <source>
        <dbReference type="SAM" id="Phobius"/>
    </source>
</evidence>
<reference evidence="3 4" key="1">
    <citation type="submission" date="2011-11" db="EMBL/GenBank/DDBJ databases">
        <title>Complete sequence of Spirochaeta sp. grapes.</title>
        <authorList>
            <consortium name="US DOE Joint Genome Institute"/>
            <person name="Lucas S."/>
            <person name="Han J."/>
            <person name="Lapidus A."/>
            <person name="Cheng J.-F."/>
            <person name="Goodwin L."/>
            <person name="Pitluck S."/>
            <person name="Peters L."/>
            <person name="Ovchinnikova G."/>
            <person name="Munk A.C."/>
            <person name="Detter J.C."/>
            <person name="Han C."/>
            <person name="Tapia R."/>
            <person name="Land M."/>
            <person name="Hauser L."/>
            <person name="Kyrpides N."/>
            <person name="Ivanova N."/>
            <person name="Pagani I."/>
            <person name="Ritalahtilisa K."/>
            <person name="Loeffler F."/>
            <person name="Woyke T."/>
        </authorList>
    </citation>
    <scope>NUCLEOTIDE SEQUENCE [LARGE SCALE GENOMIC DNA]</scope>
    <source>
        <strain evidence="4">ATCC BAA-1885 / DSM 22778 / Grapes</strain>
    </source>
</reference>
<accession>G8QRL8</accession>
<organism evidence="3 4">
    <name type="scientific">Sphaerochaeta pleomorpha (strain ATCC BAA-1885 / DSM 22778 / Grapes)</name>
    <dbReference type="NCBI Taxonomy" id="158190"/>
    <lineage>
        <taxon>Bacteria</taxon>
        <taxon>Pseudomonadati</taxon>
        <taxon>Spirochaetota</taxon>
        <taxon>Spirochaetia</taxon>
        <taxon>Spirochaetales</taxon>
        <taxon>Sphaerochaetaceae</taxon>
        <taxon>Sphaerochaeta</taxon>
    </lineage>
</organism>
<keyword evidence="4" id="KW-1185">Reference proteome</keyword>
<proteinExistence type="predicted"/>
<feature type="domain" description="GerMN" evidence="2">
    <location>
        <begin position="97"/>
        <end position="184"/>
    </location>
</feature>
<dbReference type="KEGG" id="sgp:SpiGrapes_2164"/>
<dbReference type="RefSeq" id="WP_014270781.1">
    <property type="nucleotide sequence ID" value="NC_016633.1"/>
</dbReference>
<evidence type="ECO:0000313" key="3">
    <source>
        <dbReference type="EMBL" id="AEV29940.1"/>
    </source>
</evidence>
<dbReference type="STRING" id="158190.SpiGrapes_2164"/>
<protein>
    <submittedName>
        <fullName evidence="3">Sporulation/spore germination protein</fullName>
    </submittedName>
</protein>
<keyword evidence="1" id="KW-0812">Transmembrane</keyword>
<feature type="transmembrane region" description="Helical" evidence="1">
    <location>
        <begin position="21"/>
        <end position="44"/>
    </location>
</feature>
<dbReference type="EMBL" id="CP003155">
    <property type="protein sequence ID" value="AEV29940.1"/>
    <property type="molecule type" value="Genomic_DNA"/>
</dbReference>
<sequence length="188" mass="20826">MDREKDQGENNEAPQAKKKKMLVAWIAWVLFSIAMFALTGPSIIEAVKDSGILELMAEESEIQKDSGKRTVDACFVSYDGSFVLYSQKQKPLGGSVYHDCIESLLSGPDYTALSQGAVTFIAPKTSLIGLTFSNGVLYIDLSKEFLKSPDLEKAYRQIKLTATDFSRVKDVIILVEGSELPRKEDYPT</sequence>
<evidence type="ECO:0000259" key="2">
    <source>
        <dbReference type="SMART" id="SM00909"/>
    </source>
</evidence>
<dbReference type="HOGENOM" id="CLU_1502527_0_0_12"/>
<dbReference type="Pfam" id="PF10646">
    <property type="entry name" value="Germane"/>
    <property type="match status" value="1"/>
</dbReference>
<dbReference type="eggNOG" id="COG5401">
    <property type="taxonomic scope" value="Bacteria"/>
</dbReference>
<evidence type="ECO:0000313" key="4">
    <source>
        <dbReference type="Proteomes" id="UP000005632"/>
    </source>
</evidence>
<keyword evidence="1" id="KW-1133">Transmembrane helix</keyword>
<dbReference type="AlphaFoldDB" id="G8QRL8"/>